<dbReference type="EMBL" id="FNSO01000004">
    <property type="protein sequence ID" value="SEC62757.1"/>
    <property type="molecule type" value="Genomic_DNA"/>
</dbReference>
<reference evidence="3" key="1">
    <citation type="submission" date="2016-10" db="EMBL/GenBank/DDBJ databases">
        <authorList>
            <person name="Varghese N."/>
            <person name="Submissions S."/>
        </authorList>
    </citation>
    <scope>NUCLEOTIDE SEQUENCE [LARGE SCALE GENOMIC DNA]</scope>
    <source>
        <strain evidence="3">DSM 44544</strain>
    </source>
</reference>
<keyword evidence="1" id="KW-0472">Membrane</keyword>
<name>A0A1H4U230_9PSEU</name>
<dbReference type="Proteomes" id="UP000199622">
    <property type="component" value="Unassembled WGS sequence"/>
</dbReference>
<protein>
    <recommendedName>
        <fullName evidence="4">Small integral membrane protein</fullName>
    </recommendedName>
</protein>
<dbReference type="STRING" id="208445.SAMN04489727_4455"/>
<proteinExistence type="predicted"/>
<evidence type="ECO:0008006" key="4">
    <source>
        <dbReference type="Google" id="ProtNLM"/>
    </source>
</evidence>
<keyword evidence="1" id="KW-1133">Transmembrane helix</keyword>
<evidence type="ECO:0000313" key="3">
    <source>
        <dbReference type="Proteomes" id="UP000199622"/>
    </source>
</evidence>
<gene>
    <name evidence="2" type="ORF">SAMN04489727_4455</name>
</gene>
<keyword evidence="3" id="KW-1185">Reference proteome</keyword>
<feature type="transmembrane region" description="Helical" evidence="1">
    <location>
        <begin position="12"/>
        <end position="39"/>
    </location>
</feature>
<dbReference type="AlphaFoldDB" id="A0A1H4U230"/>
<dbReference type="RefSeq" id="WP_091310378.1">
    <property type="nucleotide sequence ID" value="NZ_FNSO01000004.1"/>
</dbReference>
<organism evidence="2 3">
    <name type="scientific">Amycolatopsis tolypomycina</name>
    <dbReference type="NCBI Taxonomy" id="208445"/>
    <lineage>
        <taxon>Bacteria</taxon>
        <taxon>Bacillati</taxon>
        <taxon>Actinomycetota</taxon>
        <taxon>Actinomycetes</taxon>
        <taxon>Pseudonocardiales</taxon>
        <taxon>Pseudonocardiaceae</taxon>
        <taxon>Amycolatopsis</taxon>
    </lineage>
</organism>
<accession>A0A1H4U230</accession>
<keyword evidence="1" id="KW-0812">Transmembrane</keyword>
<evidence type="ECO:0000313" key="2">
    <source>
        <dbReference type="EMBL" id="SEC62757.1"/>
    </source>
</evidence>
<sequence length="58" mass="5731">MSNTHLGLLTGLALGLAAAFGGVGAFLVVLVLGALGLLAGRVLDGKLDLSQLTGRDRG</sequence>
<evidence type="ECO:0000256" key="1">
    <source>
        <dbReference type="SAM" id="Phobius"/>
    </source>
</evidence>